<evidence type="ECO:0000313" key="12">
    <source>
        <dbReference type="Proteomes" id="UP001175261"/>
    </source>
</evidence>
<evidence type="ECO:0000256" key="2">
    <source>
        <dbReference type="ARBA" id="ARBA00022670"/>
    </source>
</evidence>
<keyword evidence="4 8" id="KW-0064">Aspartyl protease</keyword>
<dbReference type="AlphaFoldDB" id="A0AA39L8D4"/>
<keyword evidence="12" id="KW-1185">Reference proteome</keyword>
<feature type="active site" evidence="6">
    <location>
        <position position="80"/>
    </location>
</feature>
<evidence type="ECO:0000256" key="6">
    <source>
        <dbReference type="PIRSR" id="PIRSR601461-1"/>
    </source>
</evidence>
<dbReference type="SUPFAM" id="SSF50630">
    <property type="entry name" value="Acid proteases"/>
    <property type="match status" value="1"/>
</dbReference>
<dbReference type="Pfam" id="PF00026">
    <property type="entry name" value="Asp"/>
    <property type="match status" value="1"/>
</dbReference>
<dbReference type="InterPro" id="IPR001969">
    <property type="entry name" value="Aspartic_peptidase_AS"/>
</dbReference>
<protein>
    <recommendedName>
        <fullName evidence="10">Peptidase A1 domain-containing protein</fullName>
    </recommendedName>
</protein>
<dbReference type="GO" id="GO:0004190">
    <property type="term" value="F:aspartic-type endopeptidase activity"/>
    <property type="evidence" value="ECO:0007669"/>
    <property type="project" value="UniProtKB-KW"/>
</dbReference>
<dbReference type="CDD" id="cd05474">
    <property type="entry name" value="SAP_like"/>
    <property type="match status" value="1"/>
</dbReference>
<dbReference type="EMBL" id="JAPDFR010000003">
    <property type="protein sequence ID" value="KAK0387903.1"/>
    <property type="molecule type" value="Genomic_DNA"/>
</dbReference>
<keyword evidence="7" id="KW-1015">Disulfide bond</keyword>
<keyword evidence="2 8" id="KW-0645">Protease</keyword>
<evidence type="ECO:0000256" key="9">
    <source>
        <dbReference type="SAM" id="SignalP"/>
    </source>
</evidence>
<sequence>MHSYLLTLAAAGVASAGHVSMAVSREKFNFNLPASITRRQSSNATDNSVLLQAMNNMTGGGYYAEFGIGTPPQKIGFLLDTGSSDTWMNSAESNLCTSVSQQNFYGYCMKPFDPDESSTLEIVDKGGFDITYLDGRNIMGDYINDTVTIGGQNITGQQLGLALDTVRPAGIMGLGFSKNVASSTKYPTIVDNMVSQGLIDTPAYSLWLNTIDSDEGSILFGAIDQKKFVGSLAKMDLHPDELSDQDEALHFNVKLTGFRANSPDDANDIDLGTLDSHAVLDSGSTICLMPDDQVQKIHEEFGVVAIDGLLAPFADCAWRGDKGRGYSFDFKFEGKVIRVPLSEMVVNAYEEVQDQLMGDPEARRLFGSWDSVCIFGIGSTADFGFEGDGFTLLGDTFLRSAYVVYDLANEQIGLAQANHDTDESDLVEIKTGDLPDVKGVEEASSIDGAGFLASSGSAGLLHSARIALDTF</sequence>
<reference evidence="11" key="1">
    <citation type="submission" date="2022-10" db="EMBL/GenBank/DDBJ databases">
        <title>Determination and structural analysis of whole genome sequence of Sarocladium strictum F4-1.</title>
        <authorList>
            <person name="Hu L."/>
            <person name="Jiang Y."/>
        </authorList>
    </citation>
    <scope>NUCLEOTIDE SEQUENCE</scope>
    <source>
        <strain evidence="11">F4-1</strain>
    </source>
</reference>
<comment type="similarity">
    <text evidence="1 8">Belongs to the peptidase A1 family.</text>
</comment>
<dbReference type="Gene3D" id="2.40.70.10">
    <property type="entry name" value="Acid Proteases"/>
    <property type="match status" value="2"/>
</dbReference>
<feature type="signal peptide" evidence="9">
    <location>
        <begin position="1"/>
        <end position="16"/>
    </location>
</feature>
<dbReference type="GO" id="GO:0006508">
    <property type="term" value="P:proteolysis"/>
    <property type="evidence" value="ECO:0007669"/>
    <property type="project" value="UniProtKB-KW"/>
</dbReference>
<feature type="active site" evidence="6">
    <location>
        <position position="281"/>
    </location>
</feature>
<feature type="domain" description="Peptidase A1" evidence="10">
    <location>
        <begin position="62"/>
        <end position="415"/>
    </location>
</feature>
<name>A0AA39L8D4_SARSR</name>
<dbReference type="PRINTS" id="PR00792">
    <property type="entry name" value="PEPSIN"/>
</dbReference>
<dbReference type="PANTHER" id="PTHR47966:SF65">
    <property type="entry name" value="ASPARTIC-TYPE ENDOPEPTIDASE"/>
    <property type="match status" value="1"/>
</dbReference>
<evidence type="ECO:0000256" key="3">
    <source>
        <dbReference type="ARBA" id="ARBA00022729"/>
    </source>
</evidence>
<dbReference type="InterPro" id="IPR033121">
    <property type="entry name" value="PEPTIDASE_A1"/>
</dbReference>
<evidence type="ECO:0000259" key="10">
    <source>
        <dbReference type="PROSITE" id="PS51767"/>
    </source>
</evidence>
<proteinExistence type="inferred from homology"/>
<dbReference type="InterPro" id="IPR001461">
    <property type="entry name" value="Aspartic_peptidase_A1"/>
</dbReference>
<dbReference type="InterPro" id="IPR021109">
    <property type="entry name" value="Peptidase_aspartic_dom_sf"/>
</dbReference>
<organism evidence="11 12">
    <name type="scientific">Sarocladium strictum</name>
    <name type="common">Black bundle disease fungus</name>
    <name type="synonym">Acremonium strictum</name>
    <dbReference type="NCBI Taxonomy" id="5046"/>
    <lineage>
        <taxon>Eukaryota</taxon>
        <taxon>Fungi</taxon>
        <taxon>Dikarya</taxon>
        <taxon>Ascomycota</taxon>
        <taxon>Pezizomycotina</taxon>
        <taxon>Sordariomycetes</taxon>
        <taxon>Hypocreomycetidae</taxon>
        <taxon>Hypocreales</taxon>
        <taxon>Sarocladiaceae</taxon>
        <taxon>Sarocladium</taxon>
    </lineage>
</organism>
<evidence type="ECO:0000313" key="11">
    <source>
        <dbReference type="EMBL" id="KAK0387903.1"/>
    </source>
</evidence>
<evidence type="ECO:0000256" key="1">
    <source>
        <dbReference type="ARBA" id="ARBA00007447"/>
    </source>
</evidence>
<keyword evidence="3 9" id="KW-0732">Signal</keyword>
<comment type="caution">
    <text evidence="11">The sequence shown here is derived from an EMBL/GenBank/DDBJ whole genome shotgun (WGS) entry which is preliminary data.</text>
</comment>
<keyword evidence="5 8" id="KW-0378">Hydrolase</keyword>
<dbReference type="PROSITE" id="PS51767">
    <property type="entry name" value="PEPTIDASE_A1"/>
    <property type="match status" value="1"/>
</dbReference>
<accession>A0AA39L8D4</accession>
<evidence type="ECO:0000256" key="4">
    <source>
        <dbReference type="ARBA" id="ARBA00022750"/>
    </source>
</evidence>
<feature type="chain" id="PRO_5041312232" description="Peptidase A1 domain-containing protein" evidence="9">
    <location>
        <begin position="17"/>
        <end position="471"/>
    </location>
</feature>
<dbReference type="PANTHER" id="PTHR47966">
    <property type="entry name" value="BETA-SITE APP-CLEAVING ENZYME, ISOFORM A-RELATED"/>
    <property type="match status" value="1"/>
</dbReference>
<gene>
    <name evidence="11" type="ORF">NLU13_4148</name>
</gene>
<dbReference type="InterPro" id="IPR033876">
    <property type="entry name" value="SAP-like"/>
</dbReference>
<evidence type="ECO:0000256" key="7">
    <source>
        <dbReference type="PIRSR" id="PIRSR601461-2"/>
    </source>
</evidence>
<dbReference type="PROSITE" id="PS00141">
    <property type="entry name" value="ASP_PROTEASE"/>
    <property type="match status" value="2"/>
</dbReference>
<evidence type="ECO:0000256" key="8">
    <source>
        <dbReference type="RuleBase" id="RU000454"/>
    </source>
</evidence>
<evidence type="ECO:0000256" key="5">
    <source>
        <dbReference type="ARBA" id="ARBA00022801"/>
    </source>
</evidence>
<dbReference type="Proteomes" id="UP001175261">
    <property type="component" value="Unassembled WGS sequence"/>
</dbReference>
<feature type="disulfide bond" evidence="7">
    <location>
        <begin position="316"/>
        <end position="373"/>
    </location>
</feature>